<accession>A0AA37TDQ7</accession>
<dbReference type="PANTHER" id="PTHR43674:SF2">
    <property type="entry name" value="BETA-UREIDOPROPIONASE"/>
    <property type="match status" value="1"/>
</dbReference>
<dbReference type="AlphaFoldDB" id="A0AA37TDQ7"/>
<evidence type="ECO:0000256" key="1">
    <source>
        <dbReference type="ARBA" id="ARBA00022801"/>
    </source>
</evidence>
<protein>
    <submittedName>
        <fullName evidence="3">Hydrolase</fullName>
    </submittedName>
</protein>
<evidence type="ECO:0000313" key="3">
    <source>
        <dbReference type="EMBL" id="GLS28015.1"/>
    </source>
</evidence>
<dbReference type="CDD" id="cd07197">
    <property type="entry name" value="nitrilase"/>
    <property type="match status" value="1"/>
</dbReference>
<name>A0AA37TDQ7_9GAMM</name>
<evidence type="ECO:0000313" key="4">
    <source>
        <dbReference type="Proteomes" id="UP001156870"/>
    </source>
</evidence>
<reference evidence="3 4" key="1">
    <citation type="journal article" date="2014" name="Int. J. Syst. Evol. Microbiol.">
        <title>Complete genome sequence of Corynebacterium casei LMG S-19264T (=DSM 44701T), isolated from a smear-ripened cheese.</title>
        <authorList>
            <consortium name="US DOE Joint Genome Institute (JGI-PGF)"/>
            <person name="Walter F."/>
            <person name="Albersmeier A."/>
            <person name="Kalinowski J."/>
            <person name="Ruckert C."/>
        </authorList>
    </citation>
    <scope>NUCLEOTIDE SEQUENCE [LARGE SCALE GENOMIC DNA]</scope>
    <source>
        <strain evidence="3 4">NBRC 110095</strain>
    </source>
</reference>
<dbReference type="PANTHER" id="PTHR43674">
    <property type="entry name" value="NITRILASE C965.09-RELATED"/>
    <property type="match status" value="1"/>
</dbReference>
<dbReference type="EMBL" id="BSPD01000095">
    <property type="protein sequence ID" value="GLS28015.1"/>
    <property type="molecule type" value="Genomic_DNA"/>
</dbReference>
<gene>
    <name evidence="3" type="ORF">GCM10007877_37340</name>
</gene>
<organism evidence="3 4">
    <name type="scientific">Marinibactrum halimedae</name>
    <dbReference type="NCBI Taxonomy" id="1444977"/>
    <lineage>
        <taxon>Bacteria</taxon>
        <taxon>Pseudomonadati</taxon>
        <taxon>Pseudomonadota</taxon>
        <taxon>Gammaproteobacteria</taxon>
        <taxon>Cellvibrionales</taxon>
        <taxon>Cellvibrionaceae</taxon>
        <taxon>Marinibactrum</taxon>
    </lineage>
</organism>
<dbReference type="GO" id="GO:0050126">
    <property type="term" value="F:N-carbamoylputrescine amidase activity"/>
    <property type="evidence" value="ECO:0007669"/>
    <property type="project" value="TreeGrafter"/>
</dbReference>
<dbReference type="RefSeq" id="WP_232592142.1">
    <property type="nucleotide sequence ID" value="NZ_BSPD01000095.1"/>
</dbReference>
<dbReference type="InterPro" id="IPR036526">
    <property type="entry name" value="C-N_Hydrolase_sf"/>
</dbReference>
<dbReference type="InterPro" id="IPR003010">
    <property type="entry name" value="C-N_Hydrolase"/>
</dbReference>
<dbReference type="InterPro" id="IPR050345">
    <property type="entry name" value="Aliph_Amidase/BUP"/>
</dbReference>
<feature type="domain" description="CN hydrolase" evidence="2">
    <location>
        <begin position="1"/>
        <end position="235"/>
    </location>
</feature>
<sequence>MRIAAAQCETVAGDIQENSHRHYELIHKAAKQKVDCIVFSELSLTGYEPKHAKDLALQPSSSILDSFQQLSDHYSMMISLGAPLQSRDLPFIGMVTFTPNEKRQWYAKRRLFSGELPFFSAGTSLRCLTWGDEQIGPAICYESCQPEHVAEVVQAGATVYMASVAKSATDVKKAIPFYQKVAREQRIVVIMSNCMGPCDDFVGAGSSAVWDRNGQCVAALNQEQIGLVGYDTLSRNGFIA</sequence>
<dbReference type="PROSITE" id="PS50263">
    <property type="entry name" value="CN_HYDROLASE"/>
    <property type="match status" value="1"/>
</dbReference>
<keyword evidence="4" id="KW-1185">Reference proteome</keyword>
<keyword evidence="1 3" id="KW-0378">Hydrolase</keyword>
<dbReference type="Pfam" id="PF00795">
    <property type="entry name" value="CN_hydrolase"/>
    <property type="match status" value="1"/>
</dbReference>
<dbReference type="Gene3D" id="3.60.110.10">
    <property type="entry name" value="Carbon-nitrogen hydrolase"/>
    <property type="match status" value="1"/>
</dbReference>
<evidence type="ECO:0000259" key="2">
    <source>
        <dbReference type="PROSITE" id="PS50263"/>
    </source>
</evidence>
<proteinExistence type="predicted"/>
<dbReference type="SUPFAM" id="SSF56317">
    <property type="entry name" value="Carbon-nitrogen hydrolase"/>
    <property type="match status" value="1"/>
</dbReference>
<dbReference type="Proteomes" id="UP001156870">
    <property type="component" value="Unassembled WGS sequence"/>
</dbReference>
<dbReference type="GO" id="GO:0033388">
    <property type="term" value="P:putrescine biosynthetic process from arginine"/>
    <property type="evidence" value="ECO:0007669"/>
    <property type="project" value="TreeGrafter"/>
</dbReference>
<comment type="caution">
    <text evidence="3">The sequence shown here is derived from an EMBL/GenBank/DDBJ whole genome shotgun (WGS) entry which is preliminary data.</text>
</comment>